<evidence type="ECO:0000256" key="6">
    <source>
        <dbReference type="SAM" id="MobiDB-lite"/>
    </source>
</evidence>
<evidence type="ECO:0000256" key="4">
    <source>
        <dbReference type="ARBA" id="ARBA00022776"/>
    </source>
</evidence>
<dbReference type="AlphaFoldDB" id="A0AAW1CQ64"/>
<feature type="compositionally biased region" description="Basic and acidic residues" evidence="6">
    <location>
        <begin position="1"/>
        <end position="11"/>
    </location>
</feature>
<gene>
    <name evidence="7" type="ORF">O3M35_001477</name>
</gene>
<dbReference type="Pfam" id="PF15280">
    <property type="entry name" value="BORA_N"/>
    <property type="match status" value="1"/>
</dbReference>
<organism evidence="7 8">
    <name type="scientific">Rhynocoris fuscipes</name>
    <dbReference type="NCBI Taxonomy" id="488301"/>
    <lineage>
        <taxon>Eukaryota</taxon>
        <taxon>Metazoa</taxon>
        <taxon>Ecdysozoa</taxon>
        <taxon>Arthropoda</taxon>
        <taxon>Hexapoda</taxon>
        <taxon>Insecta</taxon>
        <taxon>Pterygota</taxon>
        <taxon>Neoptera</taxon>
        <taxon>Paraneoptera</taxon>
        <taxon>Hemiptera</taxon>
        <taxon>Heteroptera</taxon>
        <taxon>Panheteroptera</taxon>
        <taxon>Cimicomorpha</taxon>
        <taxon>Reduviidae</taxon>
        <taxon>Harpactorinae</taxon>
        <taxon>Harpactorini</taxon>
        <taxon>Rhynocoris</taxon>
    </lineage>
</organism>
<dbReference type="GO" id="GO:0060236">
    <property type="term" value="P:regulation of mitotic spindle organization"/>
    <property type="evidence" value="ECO:0007669"/>
    <property type="project" value="TreeGrafter"/>
</dbReference>
<keyword evidence="3" id="KW-0132">Cell division</keyword>
<comment type="similarity">
    <text evidence="1">Belongs to the BORA family.</text>
</comment>
<keyword evidence="4" id="KW-0498">Mitosis</keyword>
<name>A0AAW1CQ64_9HEMI</name>
<dbReference type="PRINTS" id="PR02038">
    <property type="entry name" value="AURORABORA"/>
</dbReference>
<evidence type="ECO:0000256" key="2">
    <source>
        <dbReference type="ARBA" id="ARBA00020055"/>
    </source>
</evidence>
<feature type="region of interest" description="Disordered" evidence="6">
    <location>
        <begin position="48"/>
        <end position="73"/>
    </location>
</feature>
<keyword evidence="5" id="KW-0131">Cell cycle</keyword>
<reference evidence="7 8" key="1">
    <citation type="submission" date="2022-12" db="EMBL/GenBank/DDBJ databases">
        <title>Chromosome-level genome assembly of true bugs.</title>
        <authorList>
            <person name="Ma L."/>
            <person name="Li H."/>
        </authorList>
    </citation>
    <scope>NUCLEOTIDE SEQUENCE [LARGE SCALE GENOMIC DNA]</scope>
    <source>
        <strain evidence="7">Lab_2022b</strain>
    </source>
</reference>
<dbReference type="InterPro" id="IPR023252">
    <property type="entry name" value="Aurora_borealis_protein"/>
</dbReference>
<evidence type="ECO:0000256" key="5">
    <source>
        <dbReference type="ARBA" id="ARBA00023306"/>
    </source>
</evidence>
<dbReference type="GO" id="GO:0005634">
    <property type="term" value="C:nucleus"/>
    <property type="evidence" value="ECO:0007669"/>
    <property type="project" value="TreeGrafter"/>
</dbReference>
<protein>
    <recommendedName>
        <fullName evidence="2">Protein aurora borealis</fullName>
    </recommendedName>
</protein>
<dbReference type="GO" id="GO:0019901">
    <property type="term" value="F:protein kinase binding"/>
    <property type="evidence" value="ECO:0007669"/>
    <property type="project" value="TreeGrafter"/>
</dbReference>
<proteinExistence type="inferred from homology"/>
<evidence type="ECO:0000256" key="1">
    <source>
        <dbReference type="ARBA" id="ARBA00010963"/>
    </source>
</evidence>
<evidence type="ECO:0000313" key="7">
    <source>
        <dbReference type="EMBL" id="KAK9500165.1"/>
    </source>
</evidence>
<keyword evidence="8" id="KW-1185">Reference proteome</keyword>
<dbReference type="EMBL" id="JAPXFL010000010">
    <property type="protein sequence ID" value="KAK9500165.1"/>
    <property type="molecule type" value="Genomic_DNA"/>
</dbReference>
<dbReference type="Proteomes" id="UP001461498">
    <property type="component" value="Unassembled WGS sequence"/>
</dbReference>
<evidence type="ECO:0000313" key="8">
    <source>
        <dbReference type="Proteomes" id="UP001461498"/>
    </source>
</evidence>
<accession>A0AAW1CQ64</accession>
<dbReference type="PANTHER" id="PTHR14728">
    <property type="entry name" value="PROTEIN AURORA BOREALIS"/>
    <property type="match status" value="1"/>
</dbReference>
<sequence length="438" mass="48587">MKDFNNEDVGKRRSGGPSSRWKTPPMSNHHLESPKSSLLFAAQSRAYSTKQLAQNQPSSSSSSSSSLVRTPRLSRTNPFEDVSSLEFDKCSPGLFIVHQSSAEKGEFKWSIEDLSRIMPAQIDSPASVQEECFDEETESAAQEAIERYFSMRHAVSSPSDTYQGDLQSVEMMSTPPAELLMVRAALGCCGSSSIKKINASNKGMLSAISSTPCARNAAAERRVTIRVDEGTQTRLSLPPILPAELEEALRPYMTNKDENVETDECNLSNTTLRRKLFFNKEDQLLISPSKSEKPEKNTENFHIAASPINNSTRPPRFELTPGEKNGQPELFYLSSPDISPIKFKSENDFTKDMSVEFSSSFYSNNQNDAANSNQVLSNPIRDEEGMFAENVAYHQDRGIFSSTVQSSQIDRSNKDTGYSTMEVDSTPSACLQQLINKT</sequence>
<dbReference type="GO" id="GO:0007088">
    <property type="term" value="P:regulation of mitotic nuclear division"/>
    <property type="evidence" value="ECO:0007669"/>
    <property type="project" value="TreeGrafter"/>
</dbReference>
<dbReference type="GO" id="GO:0005737">
    <property type="term" value="C:cytoplasm"/>
    <property type="evidence" value="ECO:0007669"/>
    <property type="project" value="TreeGrafter"/>
</dbReference>
<feature type="compositionally biased region" description="Polar residues" evidence="6">
    <location>
        <begin position="48"/>
        <end position="57"/>
    </location>
</feature>
<dbReference type="PANTHER" id="PTHR14728:SF2">
    <property type="entry name" value="PROTEIN AURORA BOREALIS"/>
    <property type="match status" value="1"/>
</dbReference>
<feature type="region of interest" description="Disordered" evidence="6">
    <location>
        <begin position="1"/>
        <end position="35"/>
    </location>
</feature>
<evidence type="ECO:0000256" key="3">
    <source>
        <dbReference type="ARBA" id="ARBA00022618"/>
    </source>
</evidence>
<comment type="caution">
    <text evidence="7">The sequence shown here is derived from an EMBL/GenBank/DDBJ whole genome shotgun (WGS) entry which is preliminary data.</text>
</comment>
<dbReference type="GO" id="GO:0051301">
    <property type="term" value="P:cell division"/>
    <property type="evidence" value="ECO:0007669"/>
    <property type="project" value="UniProtKB-KW"/>
</dbReference>